<feature type="compositionally biased region" description="Basic and acidic residues" evidence="1">
    <location>
        <begin position="1"/>
        <end position="11"/>
    </location>
</feature>
<accession>A0A834IA81</accession>
<reference evidence="2" key="1">
    <citation type="submission" date="2020-08" db="EMBL/GenBank/DDBJ databases">
        <title>Genome sequencing and assembly of the red palm weevil Rhynchophorus ferrugineus.</title>
        <authorList>
            <person name="Dias G.B."/>
            <person name="Bergman C.M."/>
            <person name="Manee M."/>
        </authorList>
    </citation>
    <scope>NUCLEOTIDE SEQUENCE</scope>
    <source>
        <strain evidence="2">AA-2017</strain>
        <tissue evidence="2">Whole larva</tissue>
    </source>
</reference>
<sequence>MISGREGDRGTRGFCPVQYAALVDRDDRDEKKTPVSRSASRHRESKQKKNAPGSHTRRRAPINFSPVHKNPPTPADGGPGLALISPPICVLSAVFPPLGHTDAATPRTPPPLLHAGLPACLPADRSCDFQFYRRYRQDDTDVVSK</sequence>
<gene>
    <name evidence="2" type="ORF">GWI33_013006</name>
</gene>
<evidence type="ECO:0000313" key="3">
    <source>
        <dbReference type="Proteomes" id="UP000625711"/>
    </source>
</evidence>
<protein>
    <submittedName>
        <fullName evidence="2">Uncharacterized protein</fullName>
    </submittedName>
</protein>
<evidence type="ECO:0000313" key="2">
    <source>
        <dbReference type="EMBL" id="KAF7274328.1"/>
    </source>
</evidence>
<comment type="caution">
    <text evidence="2">The sequence shown here is derived from an EMBL/GenBank/DDBJ whole genome shotgun (WGS) entry which is preliminary data.</text>
</comment>
<name>A0A834IA81_RHYFE</name>
<feature type="compositionally biased region" description="Basic residues" evidence="1">
    <location>
        <begin position="39"/>
        <end position="60"/>
    </location>
</feature>
<dbReference type="EMBL" id="JAACXV010012906">
    <property type="protein sequence ID" value="KAF7274328.1"/>
    <property type="molecule type" value="Genomic_DNA"/>
</dbReference>
<organism evidence="2 3">
    <name type="scientific">Rhynchophorus ferrugineus</name>
    <name type="common">Red palm weevil</name>
    <name type="synonym">Curculio ferrugineus</name>
    <dbReference type="NCBI Taxonomy" id="354439"/>
    <lineage>
        <taxon>Eukaryota</taxon>
        <taxon>Metazoa</taxon>
        <taxon>Ecdysozoa</taxon>
        <taxon>Arthropoda</taxon>
        <taxon>Hexapoda</taxon>
        <taxon>Insecta</taxon>
        <taxon>Pterygota</taxon>
        <taxon>Neoptera</taxon>
        <taxon>Endopterygota</taxon>
        <taxon>Coleoptera</taxon>
        <taxon>Polyphaga</taxon>
        <taxon>Cucujiformia</taxon>
        <taxon>Curculionidae</taxon>
        <taxon>Dryophthorinae</taxon>
        <taxon>Rhynchophorus</taxon>
    </lineage>
</organism>
<feature type="region of interest" description="Disordered" evidence="1">
    <location>
        <begin position="1"/>
        <end position="81"/>
    </location>
</feature>
<dbReference type="AlphaFoldDB" id="A0A834IA81"/>
<evidence type="ECO:0000256" key="1">
    <source>
        <dbReference type="SAM" id="MobiDB-lite"/>
    </source>
</evidence>
<keyword evidence="3" id="KW-1185">Reference proteome</keyword>
<dbReference type="Proteomes" id="UP000625711">
    <property type="component" value="Unassembled WGS sequence"/>
</dbReference>
<proteinExistence type="predicted"/>
<feature type="compositionally biased region" description="Basic and acidic residues" evidence="1">
    <location>
        <begin position="23"/>
        <end position="33"/>
    </location>
</feature>